<feature type="domain" description="GST N-terminal" evidence="1">
    <location>
        <begin position="18"/>
        <end position="105"/>
    </location>
</feature>
<dbReference type="STRING" id="1454373.ACMU_13945"/>
<comment type="caution">
    <text evidence="3">The sequence shown here is derived from an EMBL/GenBank/DDBJ whole genome shotgun (WGS) entry which is preliminary data.</text>
</comment>
<dbReference type="GO" id="GO:0016740">
    <property type="term" value="F:transferase activity"/>
    <property type="evidence" value="ECO:0007669"/>
    <property type="project" value="UniProtKB-KW"/>
</dbReference>
<feature type="domain" description="GST C-terminal" evidence="2">
    <location>
        <begin position="108"/>
        <end position="232"/>
    </location>
</feature>
<keyword evidence="3" id="KW-0808">Transferase</keyword>
<dbReference type="OrthoDB" id="9803562at2"/>
<sequence length="232" mass="26210">MTKLSDFSISSRWPAQNPDILQLYSLATPNGVKVSIMLEEVGLPYEVHKISFAEKDQFTPEFLEISPNNKIPAIIDPNGPDGNAVSIFESAAILIYLAEKTGKFLPTGAQTRQATMSWLMFQMGSEGPMFGQLGYFHKFAGSEIEDPRPKQRYIDEGKRILGVMDRQLADKEWITGADYTIADIALIPWIQTLTRFYKTDELLELESFSNVIRWRDTFAVRPAVEKGWLVPA</sequence>
<dbReference type="InterPro" id="IPR004045">
    <property type="entry name" value="Glutathione_S-Trfase_N"/>
</dbReference>
<name>A0A037ZH51_9RHOB</name>
<evidence type="ECO:0000259" key="2">
    <source>
        <dbReference type="PROSITE" id="PS50405"/>
    </source>
</evidence>
<organism evidence="3 4">
    <name type="scientific">Actibacterium mucosum KCTC 23349</name>
    <dbReference type="NCBI Taxonomy" id="1454373"/>
    <lineage>
        <taxon>Bacteria</taxon>
        <taxon>Pseudomonadati</taxon>
        <taxon>Pseudomonadota</taxon>
        <taxon>Alphaproteobacteria</taxon>
        <taxon>Rhodobacterales</taxon>
        <taxon>Roseobacteraceae</taxon>
        <taxon>Actibacterium</taxon>
    </lineage>
</organism>
<dbReference type="Proteomes" id="UP000026249">
    <property type="component" value="Unassembled WGS sequence"/>
</dbReference>
<accession>A0A037ZH51</accession>
<dbReference type="InterPro" id="IPR010987">
    <property type="entry name" value="Glutathione-S-Trfase_C-like"/>
</dbReference>
<gene>
    <name evidence="3" type="ORF">ACMU_13945</name>
</gene>
<proteinExistence type="predicted"/>
<dbReference type="RefSeq" id="WP_035259943.1">
    <property type="nucleotide sequence ID" value="NZ_JFKE01000005.1"/>
</dbReference>
<dbReference type="AlphaFoldDB" id="A0A037ZH51"/>
<dbReference type="SFLD" id="SFLDG00358">
    <property type="entry name" value="Main_(cytGST)"/>
    <property type="match status" value="1"/>
</dbReference>
<dbReference type="EMBL" id="JFKE01000005">
    <property type="protein sequence ID" value="KAJ54862.1"/>
    <property type="molecule type" value="Genomic_DNA"/>
</dbReference>
<dbReference type="SUPFAM" id="SSF52833">
    <property type="entry name" value="Thioredoxin-like"/>
    <property type="match status" value="1"/>
</dbReference>
<dbReference type="PANTHER" id="PTHR44051">
    <property type="entry name" value="GLUTATHIONE S-TRANSFERASE-RELATED"/>
    <property type="match status" value="1"/>
</dbReference>
<dbReference type="SUPFAM" id="SSF47616">
    <property type="entry name" value="GST C-terminal domain-like"/>
    <property type="match status" value="1"/>
</dbReference>
<dbReference type="InterPro" id="IPR036282">
    <property type="entry name" value="Glutathione-S-Trfase_C_sf"/>
</dbReference>
<dbReference type="Gene3D" id="3.40.30.10">
    <property type="entry name" value="Glutaredoxin"/>
    <property type="match status" value="1"/>
</dbReference>
<dbReference type="Pfam" id="PF13410">
    <property type="entry name" value="GST_C_2"/>
    <property type="match status" value="1"/>
</dbReference>
<dbReference type="CDD" id="cd03048">
    <property type="entry name" value="GST_N_Ure2p_like"/>
    <property type="match status" value="1"/>
</dbReference>
<reference evidence="3 4" key="1">
    <citation type="submission" date="2014-03" db="EMBL/GenBank/DDBJ databases">
        <title>Draft Genome Sequence of Actibacterium mucosum KCTC 23349, a Marine Alphaproteobacterium with Complex Ionic Requirements Isolated from Mediterranean Seawater at Malvarrosa Beach, Valencia, Spain.</title>
        <authorList>
            <person name="Arahal D.R."/>
            <person name="Shao Z."/>
            <person name="Lai Q."/>
            <person name="Pujalte M.J."/>
        </authorList>
    </citation>
    <scope>NUCLEOTIDE SEQUENCE [LARGE SCALE GENOMIC DNA]</scope>
    <source>
        <strain evidence="3 4">KCTC 23349</strain>
    </source>
</reference>
<evidence type="ECO:0000259" key="1">
    <source>
        <dbReference type="PROSITE" id="PS50404"/>
    </source>
</evidence>
<dbReference type="PANTHER" id="PTHR44051:SF19">
    <property type="entry name" value="DISULFIDE-BOND OXIDOREDUCTASE YFCG"/>
    <property type="match status" value="1"/>
</dbReference>
<keyword evidence="4" id="KW-1185">Reference proteome</keyword>
<dbReference type="InterPro" id="IPR036249">
    <property type="entry name" value="Thioredoxin-like_sf"/>
</dbReference>
<dbReference type="Pfam" id="PF13409">
    <property type="entry name" value="GST_N_2"/>
    <property type="match status" value="1"/>
</dbReference>
<dbReference type="Gene3D" id="1.20.1050.10">
    <property type="match status" value="1"/>
</dbReference>
<evidence type="ECO:0000313" key="3">
    <source>
        <dbReference type="EMBL" id="KAJ54862.1"/>
    </source>
</evidence>
<dbReference type="InterPro" id="IPR040079">
    <property type="entry name" value="Glutathione_S-Trfase"/>
</dbReference>
<dbReference type="PROSITE" id="PS50404">
    <property type="entry name" value="GST_NTER"/>
    <property type="match status" value="1"/>
</dbReference>
<dbReference type="SFLD" id="SFLDS00019">
    <property type="entry name" value="Glutathione_Transferase_(cytos"/>
    <property type="match status" value="1"/>
</dbReference>
<dbReference type="SFLD" id="SFLDG01151">
    <property type="entry name" value="Main.2:_Nu-like"/>
    <property type="match status" value="1"/>
</dbReference>
<dbReference type="PROSITE" id="PS50405">
    <property type="entry name" value="GST_CTER"/>
    <property type="match status" value="1"/>
</dbReference>
<protein>
    <submittedName>
        <fullName evidence="3">Glutathione S-transferase</fullName>
    </submittedName>
</protein>
<evidence type="ECO:0000313" key="4">
    <source>
        <dbReference type="Proteomes" id="UP000026249"/>
    </source>
</evidence>